<dbReference type="AlphaFoldDB" id="A0A5C2RVW4"/>
<dbReference type="PRINTS" id="PR00080">
    <property type="entry name" value="SDRFAMILY"/>
</dbReference>
<organism evidence="3 4">
    <name type="scientific">Lentinus tigrinus ALCF2SS1-6</name>
    <dbReference type="NCBI Taxonomy" id="1328759"/>
    <lineage>
        <taxon>Eukaryota</taxon>
        <taxon>Fungi</taxon>
        <taxon>Dikarya</taxon>
        <taxon>Basidiomycota</taxon>
        <taxon>Agaricomycotina</taxon>
        <taxon>Agaricomycetes</taxon>
        <taxon>Polyporales</taxon>
        <taxon>Polyporaceae</taxon>
        <taxon>Lentinus</taxon>
    </lineage>
</organism>
<accession>A0A5C2RVW4</accession>
<sequence>MFSNITRISLSGSSRALTSLAKARPLLGAHRRLSTQAPLRHGAVGVARALSESSSSAKSPTLLTQEFGLSEKVALVTGANRGIGLEAALALSEAGARTVYCVDISKEPGEEWTKVQSFVSRTGLGKLEYMCGDVRDQEAMWQIGEKIGEREGRMDVCVTAAGIFIAGPSLEYSAKDFENVIAVNLNGTLFTAQAAGRQMVRFGNGGSVIMIASICGSIALEPTLSSVSYHSSKSGVLQMARSMACELGPQRIRVNTISPGFIKTKLIEFFEENPEMKSMYEHANPLGRIGRPDELRGVVAWLASDASSYCTGSDIIVDGGHRAW</sequence>
<dbReference type="OrthoDB" id="1669814at2759"/>
<keyword evidence="4" id="KW-1185">Reference proteome</keyword>
<dbReference type="EMBL" id="ML122300">
    <property type="protein sequence ID" value="RPD54920.1"/>
    <property type="molecule type" value="Genomic_DNA"/>
</dbReference>
<evidence type="ECO:0000313" key="3">
    <source>
        <dbReference type="EMBL" id="RPD54920.1"/>
    </source>
</evidence>
<protein>
    <submittedName>
        <fullName evidence="3">Sorbose reductase sou1</fullName>
    </submittedName>
</protein>
<dbReference type="PRINTS" id="PR00081">
    <property type="entry name" value="GDHRDH"/>
</dbReference>
<dbReference type="Gene3D" id="3.40.50.720">
    <property type="entry name" value="NAD(P)-binding Rossmann-like Domain"/>
    <property type="match status" value="1"/>
</dbReference>
<dbReference type="GO" id="GO:0016616">
    <property type="term" value="F:oxidoreductase activity, acting on the CH-OH group of donors, NAD or NADP as acceptor"/>
    <property type="evidence" value="ECO:0007669"/>
    <property type="project" value="UniProtKB-ARBA"/>
</dbReference>
<comment type="similarity">
    <text evidence="1">Belongs to the short-chain dehydrogenases/reductases (SDR) family.</text>
</comment>
<dbReference type="Proteomes" id="UP000313359">
    <property type="component" value="Unassembled WGS sequence"/>
</dbReference>
<reference evidence="3" key="1">
    <citation type="journal article" date="2018" name="Genome Biol. Evol.">
        <title>Genomics and development of Lentinus tigrinus, a white-rot wood-decaying mushroom with dimorphic fruiting bodies.</title>
        <authorList>
            <person name="Wu B."/>
            <person name="Xu Z."/>
            <person name="Knudson A."/>
            <person name="Carlson A."/>
            <person name="Chen N."/>
            <person name="Kovaka S."/>
            <person name="LaButti K."/>
            <person name="Lipzen A."/>
            <person name="Pennachio C."/>
            <person name="Riley R."/>
            <person name="Schakwitz W."/>
            <person name="Umezawa K."/>
            <person name="Ohm R.A."/>
            <person name="Grigoriev I.V."/>
            <person name="Nagy L.G."/>
            <person name="Gibbons J."/>
            <person name="Hibbett D."/>
        </authorList>
    </citation>
    <scope>NUCLEOTIDE SEQUENCE [LARGE SCALE GENOMIC DNA]</scope>
    <source>
        <strain evidence="3">ALCF2SS1-6</strain>
    </source>
</reference>
<keyword evidence="2" id="KW-0560">Oxidoreductase</keyword>
<gene>
    <name evidence="3" type="ORF">L227DRAFT_657248</name>
</gene>
<evidence type="ECO:0000256" key="2">
    <source>
        <dbReference type="ARBA" id="ARBA00023002"/>
    </source>
</evidence>
<dbReference type="InterPro" id="IPR036291">
    <property type="entry name" value="NAD(P)-bd_dom_sf"/>
</dbReference>
<dbReference type="FunFam" id="3.40.50.720:FF:000084">
    <property type="entry name" value="Short-chain dehydrogenase reductase"/>
    <property type="match status" value="1"/>
</dbReference>
<dbReference type="Pfam" id="PF13561">
    <property type="entry name" value="adh_short_C2"/>
    <property type="match status" value="1"/>
</dbReference>
<evidence type="ECO:0000256" key="1">
    <source>
        <dbReference type="ARBA" id="ARBA00006484"/>
    </source>
</evidence>
<dbReference type="PANTHER" id="PTHR43008">
    <property type="entry name" value="BENZIL REDUCTASE"/>
    <property type="match status" value="1"/>
</dbReference>
<dbReference type="PANTHER" id="PTHR43008:SF4">
    <property type="entry name" value="CHAIN DEHYDROGENASE, PUTATIVE (AFU_ORTHOLOGUE AFUA_4G08710)-RELATED"/>
    <property type="match status" value="1"/>
</dbReference>
<dbReference type="SUPFAM" id="SSF51735">
    <property type="entry name" value="NAD(P)-binding Rossmann-fold domains"/>
    <property type="match status" value="1"/>
</dbReference>
<dbReference type="InterPro" id="IPR002347">
    <property type="entry name" value="SDR_fam"/>
</dbReference>
<dbReference type="GO" id="GO:0050664">
    <property type="term" value="F:oxidoreductase activity, acting on NAD(P)H, oxygen as acceptor"/>
    <property type="evidence" value="ECO:0007669"/>
    <property type="project" value="TreeGrafter"/>
</dbReference>
<proteinExistence type="inferred from homology"/>
<name>A0A5C2RVW4_9APHY</name>
<dbReference type="STRING" id="1328759.A0A5C2RVW4"/>
<evidence type="ECO:0000313" key="4">
    <source>
        <dbReference type="Proteomes" id="UP000313359"/>
    </source>
</evidence>